<reference evidence="1 2" key="1">
    <citation type="journal article" date="2019" name="Environ. Microbiol.">
        <title>An active ?-lactamase is a part of an orchestrated cell wall stress resistance network of Bacillus subtilis and related rhizosphere species.</title>
        <authorList>
            <person name="Bucher T."/>
            <person name="Keren-Paz A."/>
            <person name="Hausser J."/>
            <person name="Olender T."/>
            <person name="Cytryn E."/>
            <person name="Kolodkin-Gal I."/>
        </authorList>
    </citation>
    <scope>NUCLEOTIDE SEQUENCE [LARGE SCALE GENOMIC DNA]</scope>
    <source>
        <strain evidence="1 2">I5</strain>
    </source>
</reference>
<sequence>MEYIAFFSSHTTIGTHNLNGGNNK</sequence>
<proteinExistence type="predicted"/>
<organism evidence="1 2">
    <name type="scientific">Bacillus wiedmannii</name>
    <dbReference type="NCBI Taxonomy" id="1890302"/>
    <lineage>
        <taxon>Bacteria</taxon>
        <taxon>Bacillati</taxon>
        <taxon>Bacillota</taxon>
        <taxon>Bacilli</taxon>
        <taxon>Bacillales</taxon>
        <taxon>Bacillaceae</taxon>
        <taxon>Bacillus</taxon>
        <taxon>Bacillus cereus group</taxon>
    </lineage>
</organism>
<comment type="caution">
    <text evidence="1">The sequence shown here is derived from an EMBL/GenBank/DDBJ whole genome shotgun (WGS) entry which is preliminary data.</text>
</comment>
<feature type="non-terminal residue" evidence="1">
    <location>
        <position position="24"/>
    </location>
</feature>
<protein>
    <submittedName>
        <fullName evidence="1">Carboxymuconolactone decarboxylase family protein</fullName>
    </submittedName>
</protein>
<evidence type="ECO:0000313" key="1">
    <source>
        <dbReference type="EMBL" id="TKI88510.1"/>
    </source>
</evidence>
<dbReference type="EMBL" id="SZON01002148">
    <property type="protein sequence ID" value="TKI88510.1"/>
    <property type="molecule type" value="Genomic_DNA"/>
</dbReference>
<name>A0A4U3AM19_9BACI</name>
<gene>
    <name evidence="1" type="ORF">FC699_27880</name>
</gene>
<evidence type="ECO:0000313" key="2">
    <source>
        <dbReference type="Proteomes" id="UP000305222"/>
    </source>
</evidence>
<dbReference type="AlphaFoldDB" id="A0A4U3AM19"/>
<accession>A0A4U3AM19</accession>
<dbReference type="Proteomes" id="UP000305222">
    <property type="component" value="Unassembled WGS sequence"/>
</dbReference>